<dbReference type="NCBIfam" id="TIGR02595">
    <property type="entry name" value="PEP_CTERM"/>
    <property type="match status" value="1"/>
</dbReference>
<dbReference type="Proteomes" id="UP001161325">
    <property type="component" value="Unassembled WGS sequence"/>
</dbReference>
<feature type="signal peptide" evidence="1">
    <location>
        <begin position="1"/>
        <end position="25"/>
    </location>
</feature>
<name>A0AA37VG07_9BACT</name>
<dbReference type="InterPro" id="IPR051495">
    <property type="entry name" value="Epithelial_Barrier/Signaling"/>
</dbReference>
<evidence type="ECO:0000313" key="5">
    <source>
        <dbReference type="Proteomes" id="UP001161325"/>
    </source>
</evidence>
<proteinExistence type="predicted"/>
<dbReference type="AlphaFoldDB" id="A0AA37VG07"/>
<feature type="domain" description="Ice-binding protein C-terminal" evidence="3">
    <location>
        <begin position="254"/>
        <end position="278"/>
    </location>
</feature>
<reference evidence="4" key="1">
    <citation type="submission" date="2022-08" db="EMBL/GenBank/DDBJ databases">
        <title>Draft genome sequencing of Roseisolibacter agri AW1220.</title>
        <authorList>
            <person name="Tobiishi Y."/>
            <person name="Tonouchi A."/>
        </authorList>
    </citation>
    <scope>NUCLEOTIDE SEQUENCE</scope>
    <source>
        <strain evidence="4">AW1220</strain>
    </source>
</reference>
<evidence type="ECO:0008006" key="6">
    <source>
        <dbReference type="Google" id="ProtNLM"/>
    </source>
</evidence>
<dbReference type="InterPro" id="IPR003886">
    <property type="entry name" value="NIDO_dom"/>
</dbReference>
<keyword evidence="1" id="KW-0732">Signal</keyword>
<dbReference type="Pfam" id="PF06119">
    <property type="entry name" value="NIDO"/>
    <property type="match status" value="2"/>
</dbReference>
<feature type="domain" description="NIDO" evidence="2">
    <location>
        <begin position="119"/>
        <end position="235"/>
    </location>
</feature>
<dbReference type="InterPro" id="IPR013424">
    <property type="entry name" value="Ice-binding_C"/>
</dbReference>
<keyword evidence="5" id="KW-1185">Reference proteome</keyword>
<sequence>MVRTPLRSAGWCLALLLAASPVALAAQTIRPTAGFTTNTLARNDDGSTAAVPLGWSYNFFGITGNSVFVNNNGNITFDSGLSDFTPEALNNRRIIAPFWADVDTRPLTSGITTYGTGTLDGRNAFYVNWPGVGYYNQHADKLNTFQLFLIDRNDTGVGNFDFEFNYGSIQWDAGDLELGAGSAGRGAQPGADCARAGYSNGSGVVVELPGSGVCGALVDGGSNALSVLGRAAFQVRAGQVQQEPPTGGPGGSVVPEPSTYVLMATGLLGLVGVARSRRRA</sequence>
<dbReference type="GO" id="GO:0007160">
    <property type="term" value="P:cell-matrix adhesion"/>
    <property type="evidence" value="ECO:0007669"/>
    <property type="project" value="InterPro"/>
</dbReference>
<feature type="domain" description="NIDO" evidence="2">
    <location>
        <begin position="65"/>
        <end position="110"/>
    </location>
</feature>
<dbReference type="Pfam" id="PF07589">
    <property type="entry name" value="PEP-CTERM"/>
    <property type="match status" value="1"/>
</dbReference>
<dbReference type="EMBL" id="BRXS01000006">
    <property type="protein sequence ID" value="GLC27704.1"/>
    <property type="molecule type" value="Genomic_DNA"/>
</dbReference>
<gene>
    <name evidence="4" type="ORF">rosag_42170</name>
</gene>
<organism evidence="4 5">
    <name type="scientific">Roseisolibacter agri</name>
    <dbReference type="NCBI Taxonomy" id="2014610"/>
    <lineage>
        <taxon>Bacteria</taxon>
        <taxon>Pseudomonadati</taxon>
        <taxon>Gemmatimonadota</taxon>
        <taxon>Gemmatimonadia</taxon>
        <taxon>Gemmatimonadales</taxon>
        <taxon>Gemmatimonadaceae</taxon>
        <taxon>Roseisolibacter</taxon>
    </lineage>
</organism>
<dbReference type="RefSeq" id="WP_284352137.1">
    <property type="nucleotide sequence ID" value="NZ_BRXS01000006.1"/>
</dbReference>
<evidence type="ECO:0000313" key="4">
    <source>
        <dbReference type="EMBL" id="GLC27704.1"/>
    </source>
</evidence>
<comment type="caution">
    <text evidence="4">The sequence shown here is derived from an EMBL/GenBank/DDBJ whole genome shotgun (WGS) entry which is preliminary data.</text>
</comment>
<accession>A0AA37VG07</accession>
<evidence type="ECO:0000259" key="3">
    <source>
        <dbReference type="Pfam" id="PF07589"/>
    </source>
</evidence>
<feature type="chain" id="PRO_5041439201" description="PEP-CTERM motif protein" evidence="1">
    <location>
        <begin position="26"/>
        <end position="280"/>
    </location>
</feature>
<evidence type="ECO:0000256" key="1">
    <source>
        <dbReference type="SAM" id="SignalP"/>
    </source>
</evidence>
<protein>
    <recommendedName>
        <fullName evidence="6">PEP-CTERM motif protein</fullName>
    </recommendedName>
</protein>
<dbReference type="PANTHER" id="PTHR13802">
    <property type="entry name" value="MUCIN 4-RELATED"/>
    <property type="match status" value="1"/>
</dbReference>
<dbReference type="PANTHER" id="PTHR13802:SF59">
    <property type="entry name" value="SUSHI DOMAIN-CONTAINING PROTEIN 2"/>
    <property type="match status" value="1"/>
</dbReference>
<evidence type="ECO:0000259" key="2">
    <source>
        <dbReference type="Pfam" id="PF06119"/>
    </source>
</evidence>